<protein>
    <submittedName>
        <fullName evidence="5">V-type ATP synthase subunit E</fullName>
    </submittedName>
</protein>
<feature type="coiled-coil region" evidence="4">
    <location>
        <begin position="31"/>
        <end position="58"/>
    </location>
</feature>
<dbReference type="GO" id="GO:0033178">
    <property type="term" value="C:proton-transporting two-sector ATPase complex, catalytic domain"/>
    <property type="evidence" value="ECO:0007669"/>
    <property type="project" value="InterPro"/>
</dbReference>
<name>A0A1C6JCU5_9FIRM</name>
<dbReference type="GO" id="GO:0046961">
    <property type="term" value="F:proton-transporting ATPase activity, rotational mechanism"/>
    <property type="evidence" value="ECO:0007669"/>
    <property type="project" value="InterPro"/>
</dbReference>
<dbReference type="Pfam" id="PF01991">
    <property type="entry name" value="vATP-synt_E"/>
    <property type="match status" value="1"/>
</dbReference>
<dbReference type="InterPro" id="IPR002842">
    <property type="entry name" value="ATPase_V1_Esu"/>
</dbReference>
<evidence type="ECO:0000256" key="2">
    <source>
        <dbReference type="ARBA" id="ARBA00022448"/>
    </source>
</evidence>
<dbReference type="SUPFAM" id="SSF160527">
    <property type="entry name" value="V-type ATPase subunit E-like"/>
    <property type="match status" value="1"/>
</dbReference>
<proteinExistence type="inferred from homology"/>
<dbReference type="AlphaFoldDB" id="A0A1C6JCU5"/>
<keyword evidence="2" id="KW-0813">Transport</keyword>
<accession>A0A1C6JCU5</accession>
<sequence length="196" mass="21057">MTGLEKIIGEIRREGQMAADDILAVARQEADQIAQAARAQAEAQVQKIRQEADVQAEDIARRAQSAADLKKRGAVLAAKQQLIAQCIDSARRSLTELDDAAYAALLIKMAAAFAHPEPGEICLRTGDLERLPADFAQKLQAALPAGAALQISGESRDIDGGFVLVYGGIEENCSFQALFDADLEKLQDLVQHSLFG</sequence>
<evidence type="ECO:0000313" key="5">
    <source>
        <dbReference type="EMBL" id="SCJ79840.1"/>
    </source>
</evidence>
<organism evidence="5">
    <name type="scientific">uncultured Anaerotruncus sp</name>
    <dbReference type="NCBI Taxonomy" id="905011"/>
    <lineage>
        <taxon>Bacteria</taxon>
        <taxon>Bacillati</taxon>
        <taxon>Bacillota</taxon>
        <taxon>Clostridia</taxon>
        <taxon>Eubacteriales</taxon>
        <taxon>Oscillospiraceae</taxon>
        <taxon>Anaerotruncus</taxon>
        <taxon>environmental samples</taxon>
    </lineage>
</organism>
<comment type="similarity">
    <text evidence="1">Belongs to the V-ATPase E subunit family.</text>
</comment>
<dbReference type="EMBL" id="FMHG01000001">
    <property type="protein sequence ID" value="SCJ79840.1"/>
    <property type="molecule type" value="Genomic_DNA"/>
</dbReference>
<keyword evidence="3" id="KW-0406">Ion transport</keyword>
<evidence type="ECO:0000256" key="3">
    <source>
        <dbReference type="ARBA" id="ARBA00023065"/>
    </source>
</evidence>
<gene>
    <name evidence="5" type="ORF">SAMEA3545359_02095</name>
</gene>
<evidence type="ECO:0000256" key="1">
    <source>
        <dbReference type="ARBA" id="ARBA00005901"/>
    </source>
</evidence>
<evidence type="ECO:0000256" key="4">
    <source>
        <dbReference type="SAM" id="Coils"/>
    </source>
</evidence>
<keyword evidence="4" id="KW-0175">Coiled coil</keyword>
<reference evidence="5" key="1">
    <citation type="submission" date="2015-09" db="EMBL/GenBank/DDBJ databases">
        <authorList>
            <consortium name="Pathogen Informatics"/>
        </authorList>
    </citation>
    <scope>NUCLEOTIDE SEQUENCE</scope>
    <source>
        <strain evidence="5">2789STDY5834896</strain>
    </source>
</reference>
<dbReference type="Gene3D" id="1.20.5.620">
    <property type="entry name" value="F1F0 ATP synthase subunit B, membrane domain"/>
    <property type="match status" value="1"/>
</dbReference>